<dbReference type="Pfam" id="PF07679">
    <property type="entry name" value="I-set"/>
    <property type="match status" value="1"/>
</dbReference>
<evidence type="ECO:0000313" key="8">
    <source>
        <dbReference type="RefSeq" id="XP_003745163.2"/>
    </source>
</evidence>
<keyword evidence="1" id="KW-0723">Serine/threonine-protein kinase</keyword>
<dbReference type="GO" id="GO:0005524">
    <property type="term" value="F:ATP binding"/>
    <property type="evidence" value="ECO:0007669"/>
    <property type="project" value="UniProtKB-KW"/>
</dbReference>
<dbReference type="CDD" id="cd00096">
    <property type="entry name" value="Ig"/>
    <property type="match status" value="1"/>
</dbReference>
<dbReference type="SUPFAM" id="SSF48726">
    <property type="entry name" value="Immunoglobulin"/>
    <property type="match status" value="2"/>
</dbReference>
<evidence type="ECO:0000256" key="2">
    <source>
        <dbReference type="ARBA" id="ARBA00022679"/>
    </source>
</evidence>
<dbReference type="InterPro" id="IPR013783">
    <property type="entry name" value="Ig-like_fold"/>
</dbReference>
<dbReference type="Gene3D" id="2.60.40.10">
    <property type="entry name" value="Immunoglobulins"/>
    <property type="match status" value="2"/>
</dbReference>
<dbReference type="Gene3D" id="1.10.510.10">
    <property type="entry name" value="Transferase(Phosphotransferase) domain 1"/>
    <property type="match status" value="1"/>
</dbReference>
<dbReference type="PANTHER" id="PTHR24342">
    <property type="entry name" value="SERINE/THREONINE-PROTEIN KINASE 17"/>
    <property type="match status" value="1"/>
</dbReference>
<evidence type="ECO:0000259" key="6">
    <source>
        <dbReference type="PROSITE" id="PS50011"/>
    </source>
</evidence>
<evidence type="ECO:0000256" key="4">
    <source>
        <dbReference type="ARBA" id="ARBA00022777"/>
    </source>
</evidence>
<gene>
    <name evidence="8" type="primary">LOC100903756</name>
</gene>
<dbReference type="GO" id="GO:0043065">
    <property type="term" value="P:positive regulation of apoptotic process"/>
    <property type="evidence" value="ECO:0007669"/>
    <property type="project" value="TreeGrafter"/>
</dbReference>
<dbReference type="InterPro" id="IPR013098">
    <property type="entry name" value="Ig_I-set"/>
</dbReference>
<dbReference type="Pfam" id="PF00069">
    <property type="entry name" value="Pkinase"/>
    <property type="match status" value="1"/>
</dbReference>
<dbReference type="Gene3D" id="3.30.200.20">
    <property type="entry name" value="Phosphorylase Kinase, domain 1"/>
    <property type="match status" value="1"/>
</dbReference>
<evidence type="ECO:0000256" key="3">
    <source>
        <dbReference type="ARBA" id="ARBA00022741"/>
    </source>
</evidence>
<evidence type="ECO:0000313" key="7">
    <source>
        <dbReference type="Proteomes" id="UP000694867"/>
    </source>
</evidence>
<organism evidence="7 8">
    <name type="scientific">Galendromus occidentalis</name>
    <name type="common">western predatory mite</name>
    <dbReference type="NCBI Taxonomy" id="34638"/>
    <lineage>
        <taxon>Eukaryota</taxon>
        <taxon>Metazoa</taxon>
        <taxon>Ecdysozoa</taxon>
        <taxon>Arthropoda</taxon>
        <taxon>Chelicerata</taxon>
        <taxon>Arachnida</taxon>
        <taxon>Acari</taxon>
        <taxon>Parasitiformes</taxon>
        <taxon>Mesostigmata</taxon>
        <taxon>Gamasina</taxon>
        <taxon>Phytoseioidea</taxon>
        <taxon>Phytoseiidae</taxon>
        <taxon>Typhlodrominae</taxon>
        <taxon>Galendromus</taxon>
    </lineage>
</organism>
<dbReference type="InterPro" id="IPR036179">
    <property type="entry name" value="Ig-like_dom_sf"/>
</dbReference>
<dbReference type="KEGG" id="goe:100903756"/>
<dbReference type="GO" id="GO:0035556">
    <property type="term" value="P:intracellular signal transduction"/>
    <property type="evidence" value="ECO:0007669"/>
    <property type="project" value="TreeGrafter"/>
</dbReference>
<feature type="domain" description="Protein kinase" evidence="6">
    <location>
        <begin position="211"/>
        <end position="467"/>
    </location>
</feature>
<dbReference type="RefSeq" id="XP_003745163.2">
    <property type="nucleotide sequence ID" value="XM_003745115.2"/>
</dbReference>
<dbReference type="PROSITE" id="PS50011">
    <property type="entry name" value="PROTEIN_KINASE_DOM"/>
    <property type="match status" value="1"/>
</dbReference>
<dbReference type="GeneID" id="100903756"/>
<name>A0AAJ6QV68_9ACAR</name>
<sequence length="520" mass="58412">MAPIITFRSGTPKKLPVGGSSNFFVVCHGAETICWRINDSVIDDDNPRIRKRSLNGGVHMLKIITIVPEDAGIIRCSVQDEQGEQTHIEFEMTVCGLEGDQCCSLIRGMPGHLDLVFGSNAMLRTRFLANPEPTITWLNNGLVIASDESLEIRRPHHDTTELHMRSATITGEILVILENLVGTDFRLIEVTVRGPREPVCIRDISRYTEQFIVEEQLGAGRFGTVYRCIDKATQLEAASKVIKYLTKKDAEDARREIDVLNRVKIHPNLINILAAYQGPKEFVIITDYVSGGELFDRIVADDFTLTEKDCIDFMKQILGALSFIHSKDIVHLDLKPENILCTDATGTNIKIIDFGLAQFYDESTQLRVAHGTPEFVSPEVLNFECISPKSDMWSIGVITYVLLSGLSPFMGDTDMETLRNISSVDYEFDEEAFENRSPESIKFIEKLLVKDLDSRPTCEECLADPWLSEENPSDAKINLDKLRRFVARRKWIIGTSVIAALTRLGLLHRNPQVPAPDEDT</sequence>
<evidence type="ECO:0000256" key="5">
    <source>
        <dbReference type="ARBA" id="ARBA00022840"/>
    </source>
</evidence>
<accession>A0AAJ6QV68</accession>
<dbReference type="SMART" id="SM00220">
    <property type="entry name" value="S_TKc"/>
    <property type="match status" value="1"/>
</dbReference>
<dbReference type="InterPro" id="IPR011009">
    <property type="entry name" value="Kinase-like_dom_sf"/>
</dbReference>
<dbReference type="AlphaFoldDB" id="A0AAJ6QV68"/>
<keyword evidence="2" id="KW-0808">Transferase</keyword>
<dbReference type="FunFam" id="1.10.510.10:FF:000594">
    <property type="entry name" value="Myosin light chain kinase isoform-III"/>
    <property type="match status" value="1"/>
</dbReference>
<dbReference type="InterPro" id="IPR008271">
    <property type="entry name" value="Ser/Thr_kinase_AS"/>
</dbReference>
<reference evidence="8" key="1">
    <citation type="submission" date="2025-08" db="UniProtKB">
        <authorList>
            <consortium name="RefSeq"/>
        </authorList>
    </citation>
    <scope>IDENTIFICATION</scope>
</reference>
<dbReference type="PANTHER" id="PTHR24342:SF20">
    <property type="entry name" value="MYOSIN LIGHT CHAIN KINASE, SMOOTH MUSCLE"/>
    <property type="match status" value="1"/>
</dbReference>
<dbReference type="InterPro" id="IPR000719">
    <property type="entry name" value="Prot_kinase_dom"/>
</dbReference>
<dbReference type="PROSITE" id="PS00108">
    <property type="entry name" value="PROTEIN_KINASE_ST"/>
    <property type="match status" value="1"/>
</dbReference>
<dbReference type="GO" id="GO:0005634">
    <property type="term" value="C:nucleus"/>
    <property type="evidence" value="ECO:0007669"/>
    <property type="project" value="TreeGrafter"/>
</dbReference>
<proteinExistence type="predicted"/>
<evidence type="ECO:0000256" key="1">
    <source>
        <dbReference type="ARBA" id="ARBA00022527"/>
    </source>
</evidence>
<keyword evidence="5" id="KW-0067">ATP-binding</keyword>
<protein>
    <submittedName>
        <fullName evidence="8">Myosin light chain kinase, smooth muscle-like</fullName>
    </submittedName>
</protein>
<keyword evidence="4" id="KW-0418">Kinase</keyword>
<dbReference type="SUPFAM" id="SSF56112">
    <property type="entry name" value="Protein kinase-like (PK-like)"/>
    <property type="match status" value="1"/>
</dbReference>
<keyword evidence="3" id="KW-0547">Nucleotide-binding</keyword>
<dbReference type="Proteomes" id="UP000694867">
    <property type="component" value="Unplaced"/>
</dbReference>
<dbReference type="GO" id="GO:0004674">
    <property type="term" value="F:protein serine/threonine kinase activity"/>
    <property type="evidence" value="ECO:0007669"/>
    <property type="project" value="UniProtKB-KW"/>
</dbReference>
<keyword evidence="7" id="KW-1185">Reference proteome</keyword>